<evidence type="ECO:0000313" key="3">
    <source>
        <dbReference type="EMBL" id="PQQ65985.1"/>
    </source>
</evidence>
<keyword evidence="1" id="KW-1133">Transmembrane helix</keyword>
<accession>A0A2K9EI79</accession>
<gene>
    <name evidence="3" type="ORF">B9R14_03855</name>
    <name evidence="2" type="ORF">HVS_15470</name>
</gene>
<sequence>MDIFVERIIERKKNIIDYMVIFSIFFGSLFVALLIILFFNINAISAALLIALGYLVYYLISMRNVEFEYAFTNGELDIDKIIAQRKRKRLFSANCRDFEAFGKLDSKNFTDDIKNIPQQIKAVTSMSSQDVYFLVANYKGNRTLVYFEPDERMLNSLKPYISKRITM</sequence>
<organism evidence="2 4">
    <name type="scientific">Acetivibrio saccincola</name>
    <dbReference type="NCBI Taxonomy" id="1677857"/>
    <lineage>
        <taxon>Bacteria</taxon>
        <taxon>Bacillati</taxon>
        <taxon>Bacillota</taxon>
        <taxon>Clostridia</taxon>
        <taxon>Eubacteriales</taxon>
        <taxon>Oscillospiraceae</taxon>
        <taxon>Acetivibrio</taxon>
    </lineage>
</organism>
<name>A0A2K9EI79_9FIRM</name>
<evidence type="ECO:0000313" key="4">
    <source>
        <dbReference type="Proteomes" id="UP000233534"/>
    </source>
</evidence>
<dbReference type="Proteomes" id="UP000233534">
    <property type="component" value="Chromosome"/>
</dbReference>
<feature type="transmembrane region" description="Helical" evidence="1">
    <location>
        <begin position="15"/>
        <end position="37"/>
    </location>
</feature>
<dbReference type="EMBL" id="NEMB01000003">
    <property type="protein sequence ID" value="PQQ65985.1"/>
    <property type="molecule type" value="Genomic_DNA"/>
</dbReference>
<keyword evidence="1" id="KW-0472">Membrane</keyword>
<dbReference type="RefSeq" id="WP_101303665.1">
    <property type="nucleotide sequence ID" value="NZ_CP025197.1"/>
</dbReference>
<protein>
    <submittedName>
        <fullName evidence="2">Uncharacterized protein</fullName>
    </submittedName>
</protein>
<evidence type="ECO:0000313" key="2">
    <source>
        <dbReference type="EMBL" id="AUG58935.1"/>
    </source>
</evidence>
<dbReference type="InterPro" id="IPR046088">
    <property type="entry name" value="DUF6106"/>
</dbReference>
<evidence type="ECO:0000313" key="5">
    <source>
        <dbReference type="Proteomes" id="UP000239720"/>
    </source>
</evidence>
<keyword evidence="1" id="KW-0812">Transmembrane</keyword>
<dbReference type="Pfam" id="PF19601">
    <property type="entry name" value="DUF6106"/>
    <property type="match status" value="1"/>
</dbReference>
<dbReference type="KEGG" id="hsc:HVS_15470"/>
<evidence type="ECO:0000256" key="1">
    <source>
        <dbReference type="SAM" id="Phobius"/>
    </source>
</evidence>
<reference evidence="2 4" key="1">
    <citation type="submission" date="2017-12" db="EMBL/GenBank/DDBJ databases">
        <title>Complete genome sequence of Herbivorax saccincola GGR1, a novel Cellulosome-producing hydrolytic bacterium in a thermophilic biogas plant, established by Illumina and Nanopore MinION sequencing.</title>
        <authorList>
            <person name="Pechtl A."/>
            <person name="Ruckert C."/>
            <person name="Koeck D.E."/>
            <person name="Maus I."/>
            <person name="Winkler A."/>
            <person name="Kalinowski J."/>
            <person name="Puhler A."/>
            <person name="Schwarz W.W."/>
            <person name="Zverlov V.V."/>
            <person name="Schluter A."/>
            <person name="Liebl W."/>
        </authorList>
    </citation>
    <scope>NUCLEOTIDE SEQUENCE [LARGE SCALE GENOMIC DNA]</scope>
    <source>
        <strain evidence="2">GGR1</strain>
        <strain evidence="4">SR1</strain>
    </source>
</reference>
<dbReference type="AlphaFoldDB" id="A0A2K9EI79"/>
<dbReference type="EMBL" id="CP025197">
    <property type="protein sequence ID" value="AUG58935.1"/>
    <property type="molecule type" value="Genomic_DNA"/>
</dbReference>
<reference evidence="3 5" key="2">
    <citation type="journal article" date="2018" name="Syst. Appl. Microbiol.">
        <title>Characterization and high-quality draft genome sequence of Herbivorax saccincola A7, an anaerobic, alkaliphilic, thermophilic, cellulolytic, and xylanolytic bacterium.</title>
        <authorList>
            <person name="Aikawa S."/>
            <person name="Baramee S."/>
            <person name="Sermsathanaswadi J."/>
            <person name="Thianheng P."/>
            <person name="Tachaapaikoon C."/>
            <person name="Shikata A."/>
            <person name="Waeonukul R."/>
            <person name="Pason P."/>
            <person name="Ratanakhanokchai K."/>
            <person name="Kosugi A."/>
        </authorList>
    </citation>
    <scope>NUCLEOTIDE SEQUENCE [LARGE SCALE GENOMIC DNA]</scope>
    <source>
        <strain evidence="3 5">A7</strain>
    </source>
</reference>
<dbReference type="OrthoDB" id="2062630at2"/>
<feature type="transmembrane region" description="Helical" evidence="1">
    <location>
        <begin position="43"/>
        <end position="60"/>
    </location>
</feature>
<dbReference type="Proteomes" id="UP000239720">
    <property type="component" value="Unassembled WGS sequence"/>
</dbReference>
<keyword evidence="4" id="KW-1185">Reference proteome</keyword>
<proteinExistence type="predicted"/>